<dbReference type="SUPFAM" id="SSF51197">
    <property type="entry name" value="Clavaminate synthase-like"/>
    <property type="match status" value="1"/>
</dbReference>
<name>A0A9W7MN85_HIBTR</name>
<dbReference type="AlphaFoldDB" id="A0A9W7MN85"/>
<comment type="caution">
    <text evidence="1">The sequence shown here is derived from an EMBL/GenBank/DDBJ whole genome shotgun (WGS) entry which is preliminary data.</text>
</comment>
<organism evidence="1 2">
    <name type="scientific">Hibiscus trionum</name>
    <name type="common">Flower of an hour</name>
    <dbReference type="NCBI Taxonomy" id="183268"/>
    <lineage>
        <taxon>Eukaryota</taxon>
        <taxon>Viridiplantae</taxon>
        <taxon>Streptophyta</taxon>
        <taxon>Embryophyta</taxon>
        <taxon>Tracheophyta</taxon>
        <taxon>Spermatophyta</taxon>
        <taxon>Magnoliopsida</taxon>
        <taxon>eudicotyledons</taxon>
        <taxon>Gunneridae</taxon>
        <taxon>Pentapetalae</taxon>
        <taxon>rosids</taxon>
        <taxon>malvids</taxon>
        <taxon>Malvales</taxon>
        <taxon>Malvaceae</taxon>
        <taxon>Malvoideae</taxon>
        <taxon>Hibiscus</taxon>
    </lineage>
</organism>
<sequence>MLQVLSNGKYKSAEHVVGTSSTNSRVSLPIFVLPTQTTKIAPLAQVVEKDGIALYREFIFGDYMNNVYENTAEDKKPLDFAKINST</sequence>
<proteinExistence type="predicted"/>
<accession>A0A9W7MN85</accession>
<gene>
    <name evidence="1" type="ORF">HRI_004807000</name>
</gene>
<dbReference type="Gene3D" id="2.60.120.330">
    <property type="entry name" value="B-lactam Antibiotic, Isopenicillin N Synthase, Chain"/>
    <property type="match status" value="1"/>
</dbReference>
<dbReference type="OrthoDB" id="288590at2759"/>
<dbReference type="Proteomes" id="UP001165190">
    <property type="component" value="Unassembled WGS sequence"/>
</dbReference>
<evidence type="ECO:0000313" key="1">
    <source>
        <dbReference type="EMBL" id="GMJ11378.1"/>
    </source>
</evidence>
<protein>
    <submittedName>
        <fullName evidence="1">Scopoletin 8- Hydroxylase</fullName>
    </submittedName>
</protein>
<reference evidence="1" key="1">
    <citation type="submission" date="2023-05" db="EMBL/GenBank/DDBJ databases">
        <title>Genome and transcriptome analyses reveal genes involved in the formation of fine ridges on petal epidermal cells in Hibiscus trionum.</title>
        <authorList>
            <person name="Koshimizu S."/>
            <person name="Masuda S."/>
            <person name="Ishii T."/>
            <person name="Shirasu K."/>
            <person name="Hoshino A."/>
            <person name="Arita M."/>
        </authorList>
    </citation>
    <scope>NUCLEOTIDE SEQUENCE</scope>
    <source>
        <strain evidence="1">Hamamatsu line</strain>
    </source>
</reference>
<keyword evidence="2" id="KW-1185">Reference proteome</keyword>
<dbReference type="EMBL" id="BSYR01000061">
    <property type="protein sequence ID" value="GMJ11378.1"/>
    <property type="molecule type" value="Genomic_DNA"/>
</dbReference>
<dbReference type="InterPro" id="IPR027443">
    <property type="entry name" value="IPNS-like_sf"/>
</dbReference>
<evidence type="ECO:0000313" key="2">
    <source>
        <dbReference type="Proteomes" id="UP001165190"/>
    </source>
</evidence>